<keyword evidence="3" id="KW-1185">Reference proteome</keyword>
<protein>
    <submittedName>
        <fullName evidence="4">Uncharacterized protein LOC125178787</fullName>
    </submittedName>
</protein>
<evidence type="ECO:0000259" key="2">
    <source>
        <dbReference type="PROSITE" id="PS00022"/>
    </source>
</evidence>
<dbReference type="KEGG" id="hazt:125178787"/>
<evidence type="ECO:0000313" key="4">
    <source>
        <dbReference type="RefSeq" id="XP_047739325.1"/>
    </source>
</evidence>
<dbReference type="RefSeq" id="XP_047739325.1">
    <property type="nucleotide sequence ID" value="XM_047883369.1"/>
</dbReference>
<accession>A0A979FT63</accession>
<dbReference type="AlphaFoldDB" id="A0A979FT63"/>
<evidence type="ECO:0000313" key="3">
    <source>
        <dbReference type="Proteomes" id="UP000694843"/>
    </source>
</evidence>
<dbReference type="InterPro" id="IPR000742">
    <property type="entry name" value="EGF"/>
</dbReference>
<keyword evidence="1" id="KW-0732">Signal</keyword>
<proteinExistence type="predicted"/>
<organism evidence="3 4">
    <name type="scientific">Hyalella azteca</name>
    <name type="common">Amphipod</name>
    <dbReference type="NCBI Taxonomy" id="294128"/>
    <lineage>
        <taxon>Eukaryota</taxon>
        <taxon>Metazoa</taxon>
        <taxon>Ecdysozoa</taxon>
        <taxon>Arthropoda</taxon>
        <taxon>Crustacea</taxon>
        <taxon>Multicrustacea</taxon>
        <taxon>Malacostraca</taxon>
        <taxon>Eumalacostraca</taxon>
        <taxon>Peracarida</taxon>
        <taxon>Amphipoda</taxon>
        <taxon>Senticaudata</taxon>
        <taxon>Talitrida</taxon>
        <taxon>Talitroidea</taxon>
        <taxon>Hyalellidae</taxon>
        <taxon>Hyalella</taxon>
    </lineage>
</organism>
<dbReference type="GeneID" id="125178787"/>
<feature type="chain" id="PRO_5037332124" evidence="1">
    <location>
        <begin position="28"/>
        <end position="338"/>
    </location>
</feature>
<feature type="non-terminal residue" evidence="4">
    <location>
        <position position="338"/>
    </location>
</feature>
<feature type="signal peptide" evidence="1">
    <location>
        <begin position="1"/>
        <end position="27"/>
    </location>
</feature>
<feature type="domain" description="EGF-like" evidence="2">
    <location>
        <begin position="60"/>
        <end position="71"/>
    </location>
</feature>
<dbReference type="OrthoDB" id="6381855at2759"/>
<sequence length="338" mass="36201">MRRAKLVVIMFKRLDVLLLVSATLVAAKDCYHKPPNCKDDSCLITWQCGEHSQCGARRGCVCLPCYTGDTCDEYVDRFPITLEKEHDGIKISADRSGLVYQVNATDDDQTISCTNIVRTNLFAECPCGAIEYGPLKLMRPFSSADENPFKMDPVTGDVLIKDSALLEPGETYYLQLQIQLSGITPFALCNLQITAFGSLITSGTGGALTAASFTPDIKENAFLSGVNDRAIIDFGSLMNSAAVNSAGPFTDSTIEINFDASLVSNPAYTNTAANVTAGATYANGTVWLGTMSYNYDMSAGSGSLALNMALTVVGTDPTTALLPGQSIKYKLSIIIPKL</sequence>
<reference evidence="4" key="1">
    <citation type="submission" date="2025-08" db="UniProtKB">
        <authorList>
            <consortium name="RefSeq"/>
        </authorList>
    </citation>
    <scope>IDENTIFICATION</scope>
    <source>
        <tissue evidence="4">Whole organism</tissue>
    </source>
</reference>
<dbReference type="PROSITE" id="PS00022">
    <property type="entry name" value="EGF_1"/>
    <property type="match status" value="1"/>
</dbReference>
<evidence type="ECO:0000256" key="1">
    <source>
        <dbReference type="SAM" id="SignalP"/>
    </source>
</evidence>
<gene>
    <name evidence="4" type="primary">LOC125178787</name>
</gene>
<dbReference type="Proteomes" id="UP000694843">
    <property type="component" value="Unplaced"/>
</dbReference>
<name>A0A979FT63_HYAAZ</name>